<evidence type="ECO:0000313" key="1">
    <source>
        <dbReference type="Proteomes" id="UP000818029"/>
    </source>
</evidence>
<organism evidence="1 2">
    <name type="scientific">Gossypium hirsutum</name>
    <name type="common">Upland cotton</name>
    <name type="synonym">Gossypium mexicanum</name>
    <dbReference type="NCBI Taxonomy" id="3635"/>
    <lineage>
        <taxon>Eukaryota</taxon>
        <taxon>Viridiplantae</taxon>
        <taxon>Streptophyta</taxon>
        <taxon>Embryophyta</taxon>
        <taxon>Tracheophyta</taxon>
        <taxon>Spermatophyta</taxon>
        <taxon>Magnoliopsida</taxon>
        <taxon>eudicotyledons</taxon>
        <taxon>Gunneridae</taxon>
        <taxon>Pentapetalae</taxon>
        <taxon>rosids</taxon>
        <taxon>malvids</taxon>
        <taxon>Malvales</taxon>
        <taxon>Malvaceae</taxon>
        <taxon>Malvoideae</taxon>
        <taxon>Gossypium</taxon>
    </lineage>
</organism>
<accession>A0ABM2ZDS5</accession>
<proteinExistence type="predicted"/>
<name>A0ABM2ZDS5_GOSHI</name>
<keyword evidence="1" id="KW-1185">Reference proteome</keyword>
<dbReference type="RefSeq" id="XP_040940835.1">
    <property type="nucleotide sequence ID" value="XM_041084901.1"/>
</dbReference>
<sequence length="140" mass="15664">MWIQCFDLRTNPSFKKERRNPVIFVGGHCLRVVMPQQLAVARSISFLRPVLEKQGDLQQELKGNEVMAVLLEEEVENASLAELVEGHNSKHCNPKGQKAKAAPTHRVLASAARFHSLSEIVIILPLSSLTPFSDINNQVR</sequence>
<protein>
    <submittedName>
        <fullName evidence="2">Uncharacterized protein</fullName>
    </submittedName>
</protein>
<evidence type="ECO:0000313" key="2">
    <source>
        <dbReference type="RefSeq" id="XP_040940835.1"/>
    </source>
</evidence>
<dbReference type="Proteomes" id="UP000818029">
    <property type="component" value="Chromosome A13"/>
</dbReference>
<reference evidence="2" key="2">
    <citation type="submission" date="2025-08" db="UniProtKB">
        <authorList>
            <consortium name="RefSeq"/>
        </authorList>
    </citation>
    <scope>IDENTIFICATION</scope>
</reference>
<gene>
    <name evidence="2" type="primary">LOC107894128</name>
</gene>
<dbReference type="GeneID" id="107894128"/>
<reference evidence="1" key="1">
    <citation type="journal article" date="2020" name="Nat. Genet.">
        <title>Genomic diversifications of five Gossypium allopolyploid species and their impact on cotton improvement.</title>
        <authorList>
            <person name="Chen Z.J."/>
            <person name="Sreedasyam A."/>
            <person name="Ando A."/>
            <person name="Song Q."/>
            <person name="De Santiago L.M."/>
            <person name="Hulse-Kemp A.M."/>
            <person name="Ding M."/>
            <person name="Ye W."/>
            <person name="Kirkbride R.C."/>
            <person name="Jenkins J."/>
            <person name="Plott C."/>
            <person name="Lovell J."/>
            <person name="Lin Y.M."/>
            <person name="Vaughn R."/>
            <person name="Liu B."/>
            <person name="Simpson S."/>
            <person name="Scheffler B.E."/>
            <person name="Wen L."/>
            <person name="Saski C.A."/>
            <person name="Grover C.E."/>
            <person name="Hu G."/>
            <person name="Conover J.L."/>
            <person name="Carlson J.W."/>
            <person name="Shu S."/>
            <person name="Boston L.B."/>
            <person name="Williams M."/>
            <person name="Peterson D.G."/>
            <person name="McGee K."/>
            <person name="Jones D.C."/>
            <person name="Wendel J.F."/>
            <person name="Stelly D.M."/>
            <person name="Grimwood J."/>
            <person name="Schmutz J."/>
        </authorList>
    </citation>
    <scope>NUCLEOTIDE SEQUENCE [LARGE SCALE GENOMIC DNA]</scope>
    <source>
        <strain evidence="1">cv. TM-1</strain>
    </source>
</reference>